<feature type="region of interest" description="Disordered" evidence="3">
    <location>
        <begin position="607"/>
        <end position="716"/>
    </location>
</feature>
<feature type="compositionally biased region" description="Basic residues" evidence="3">
    <location>
        <begin position="607"/>
        <end position="616"/>
    </location>
</feature>
<dbReference type="InterPro" id="IPR000210">
    <property type="entry name" value="BTB/POZ_dom"/>
</dbReference>
<sequence>MQSLECMTSYTRQATGDVPRPLVGPSTTVTPRGVYLFGGRSVAGRTVMDGMFVLDLERMVWERVRREDGRGDVAWPRGRYFHTMDYWEDKLVLFGGMGTTTDDSGVACVMNDLWVYDLAYGVWEECTPALPRYTLVRTESIDGGVSKEGDLVVPVPRYAHLSVVVRDRLVVMGGQHLSNEYVFQEATFHLPSRRWLASRDVPQIRGSYRSVCVPVEWEQVRPARIEGNHGNHVDPSVDRLTFSRRRDSTGGHQSSPEEDVLTPEGDAYLFSNSNFTDVQRQLCAISLDPGAEAPSVRDLTPRLDASPSTTTTTSTALQPPGLRFPFAAQVGHHLVLGGTFLSASAQQFTLWALDLVAFTWRKIDAEVLEGTGERVVPSGQAGAHGLPEEGLAGGSWNRAVWWAERGVLVVFGNRYRSLQEDYEHRAINLDHIAIIDLEVFGVYRAPERTSIQGLTQVGNRARVLLSLKALHEGRLGDCRVVAEDGRAIRCSSRVLQARWAWYKNRLGTSSDTIYISESYPIVMAFLEYLYTLDLATALQHRIPVLSGLLMLAKQYGITHLKALAVHALHGRLEESTALGIYEAATLCECSSLQVRALKMVLAIQKRAGRGPGHRKQPSGAVPPNGGPEPGPSSEGDSARTIQGNGSAAGDAAGSANQAPRSAGAQGNADQQPGIGDMDGQLAMAFSCPPSAFSAPRPRRRSTSSRRSRRHYQTAIHDSPVVPPIRLFGESEEESQPSEEETDYEPATYRTRRASASVATVHHWTDGGDTVDDQGRFIARARKAEHHALPPMLPNAERRAVRLARKIASMGSFFHPGVGQSGLRIHTDERTARPRGNAYQLGLERVTSPGSSPPYSPATPTDLPLSGNGPEWRAPSPRATSFLVGQEDPGKLLSKLETLSLQKGHSRTRSLGLHGLW</sequence>
<dbReference type="SUPFAM" id="SSF117281">
    <property type="entry name" value="Kelch motif"/>
    <property type="match status" value="1"/>
</dbReference>
<evidence type="ECO:0000256" key="1">
    <source>
        <dbReference type="ARBA" id="ARBA00022441"/>
    </source>
</evidence>
<dbReference type="InterPro" id="IPR011333">
    <property type="entry name" value="SKP1/BTB/POZ_sf"/>
</dbReference>
<accession>A0A8H3TZ79</accession>
<dbReference type="PANTHER" id="PTHR43503:SF2">
    <property type="entry name" value="NEGATIVE REGULATOR OF SPORULATION MDS3-RELATED"/>
    <property type="match status" value="1"/>
</dbReference>
<dbReference type="InterPro" id="IPR015915">
    <property type="entry name" value="Kelch-typ_b-propeller"/>
</dbReference>
<dbReference type="GO" id="GO:0045454">
    <property type="term" value="P:cell redox homeostasis"/>
    <property type="evidence" value="ECO:0007669"/>
    <property type="project" value="TreeGrafter"/>
</dbReference>
<reference evidence="5" key="1">
    <citation type="submission" date="2020-07" db="EMBL/GenBank/DDBJ databases">
        <title>Draft Genome Sequence of a Deep-Sea Yeast, Naganishia (Cryptococcus) liquefaciens strain N6.</title>
        <authorList>
            <person name="Han Y.W."/>
            <person name="Kajitani R."/>
            <person name="Morimoto H."/>
            <person name="Parhat M."/>
            <person name="Tsubouchi H."/>
            <person name="Bakenova O."/>
            <person name="Ogata M."/>
            <person name="Argunhan B."/>
            <person name="Aoki R."/>
            <person name="Kajiwara S."/>
            <person name="Itoh T."/>
            <person name="Iwasaki H."/>
        </authorList>
    </citation>
    <scope>NUCLEOTIDE SEQUENCE</scope>
    <source>
        <strain evidence="5">N6</strain>
    </source>
</reference>
<dbReference type="OrthoDB" id="10001928at2759"/>
<feature type="domain" description="BTB" evidence="4">
    <location>
        <begin position="476"/>
        <end position="572"/>
    </location>
</feature>
<evidence type="ECO:0000259" key="4">
    <source>
        <dbReference type="SMART" id="SM00225"/>
    </source>
</evidence>
<keyword evidence="6" id="KW-1185">Reference proteome</keyword>
<gene>
    <name evidence="5" type="ORF">NliqN6_5988</name>
</gene>
<feature type="region of interest" description="Disordered" evidence="3">
    <location>
        <begin position="292"/>
        <end position="318"/>
    </location>
</feature>
<dbReference type="SMART" id="SM00225">
    <property type="entry name" value="BTB"/>
    <property type="match status" value="1"/>
</dbReference>
<feature type="compositionally biased region" description="Low complexity" evidence="3">
    <location>
        <begin position="642"/>
        <end position="658"/>
    </location>
</feature>
<keyword evidence="1" id="KW-0880">Kelch repeat</keyword>
<dbReference type="Gene3D" id="3.30.710.10">
    <property type="entry name" value="Potassium Channel Kv1.1, Chain A"/>
    <property type="match status" value="1"/>
</dbReference>
<evidence type="ECO:0000313" key="5">
    <source>
        <dbReference type="EMBL" id="GHJ89586.1"/>
    </source>
</evidence>
<evidence type="ECO:0000256" key="2">
    <source>
        <dbReference type="ARBA" id="ARBA00022737"/>
    </source>
</evidence>
<evidence type="ECO:0000313" key="6">
    <source>
        <dbReference type="Proteomes" id="UP000620104"/>
    </source>
</evidence>
<dbReference type="EMBL" id="BLZA01000048">
    <property type="protein sequence ID" value="GHJ89586.1"/>
    <property type="molecule type" value="Genomic_DNA"/>
</dbReference>
<feature type="region of interest" description="Disordered" evidence="3">
    <location>
        <begin position="843"/>
        <end position="885"/>
    </location>
</feature>
<organism evidence="5 6">
    <name type="scientific">Naganishia liquefaciens</name>
    <dbReference type="NCBI Taxonomy" id="104408"/>
    <lineage>
        <taxon>Eukaryota</taxon>
        <taxon>Fungi</taxon>
        <taxon>Dikarya</taxon>
        <taxon>Basidiomycota</taxon>
        <taxon>Agaricomycotina</taxon>
        <taxon>Tremellomycetes</taxon>
        <taxon>Filobasidiales</taxon>
        <taxon>Filobasidiaceae</taxon>
        <taxon>Naganishia</taxon>
    </lineage>
</organism>
<feature type="compositionally biased region" description="Basic residues" evidence="3">
    <location>
        <begin position="696"/>
        <end position="711"/>
    </location>
</feature>
<dbReference type="GO" id="GO:0005739">
    <property type="term" value="C:mitochondrion"/>
    <property type="evidence" value="ECO:0007669"/>
    <property type="project" value="TreeGrafter"/>
</dbReference>
<protein>
    <recommendedName>
        <fullName evidence="4">BTB domain-containing protein</fullName>
    </recommendedName>
</protein>
<keyword evidence="2" id="KW-0677">Repeat</keyword>
<comment type="caution">
    <text evidence="5">The sequence shown here is derived from an EMBL/GenBank/DDBJ whole genome shotgun (WGS) entry which is preliminary data.</text>
</comment>
<name>A0A8H3TZ79_9TREE</name>
<dbReference type="AlphaFoldDB" id="A0A8H3TZ79"/>
<dbReference type="PANTHER" id="PTHR43503">
    <property type="entry name" value="MCG48959-RELATED"/>
    <property type="match status" value="1"/>
</dbReference>
<dbReference type="Gene3D" id="2.120.10.80">
    <property type="entry name" value="Kelch-type beta propeller"/>
    <property type="match status" value="1"/>
</dbReference>
<evidence type="ECO:0000256" key="3">
    <source>
        <dbReference type="SAM" id="MobiDB-lite"/>
    </source>
</evidence>
<feature type="compositionally biased region" description="Low complexity" evidence="3">
    <location>
        <begin position="684"/>
        <end position="695"/>
    </location>
</feature>
<proteinExistence type="predicted"/>
<dbReference type="Proteomes" id="UP000620104">
    <property type="component" value="Unassembled WGS sequence"/>
</dbReference>
<dbReference type="Pfam" id="PF24681">
    <property type="entry name" value="Kelch_KLHDC2_KLHL20_DRC7"/>
    <property type="match status" value="1"/>
</dbReference>
<dbReference type="GO" id="GO:0005829">
    <property type="term" value="C:cytosol"/>
    <property type="evidence" value="ECO:0007669"/>
    <property type="project" value="TreeGrafter"/>
</dbReference>
<dbReference type="SUPFAM" id="SSF54695">
    <property type="entry name" value="POZ domain"/>
    <property type="match status" value="1"/>
</dbReference>